<dbReference type="InterPro" id="IPR013249">
    <property type="entry name" value="RNA_pol_sigma70_r4_t2"/>
</dbReference>
<dbReference type="InterPro" id="IPR013324">
    <property type="entry name" value="RNA_pol_sigma_r3/r4-like"/>
</dbReference>
<organism evidence="8 9">
    <name type="scientific">Brevibacillus laterosporus LMG 15441</name>
    <dbReference type="NCBI Taxonomy" id="1042163"/>
    <lineage>
        <taxon>Bacteria</taxon>
        <taxon>Bacillati</taxon>
        <taxon>Bacillota</taxon>
        <taxon>Bacilli</taxon>
        <taxon>Bacillales</taxon>
        <taxon>Paenibacillaceae</taxon>
        <taxon>Brevibacillus</taxon>
    </lineage>
</organism>
<dbReference type="GO" id="GO:0006352">
    <property type="term" value="P:DNA-templated transcription initiation"/>
    <property type="evidence" value="ECO:0007669"/>
    <property type="project" value="InterPro"/>
</dbReference>
<keyword evidence="9" id="KW-1185">Reference proteome</keyword>
<dbReference type="InterPro" id="IPR036388">
    <property type="entry name" value="WH-like_DNA-bd_sf"/>
</dbReference>
<dbReference type="InterPro" id="IPR014284">
    <property type="entry name" value="RNA_pol_sigma-70_dom"/>
</dbReference>
<evidence type="ECO:0000313" key="9">
    <source>
        <dbReference type="Proteomes" id="UP000005850"/>
    </source>
</evidence>
<dbReference type="STRING" id="1042163.BRLA_c019330"/>
<keyword evidence="4" id="KW-0238">DNA-binding</keyword>
<dbReference type="GO" id="GO:0016987">
    <property type="term" value="F:sigma factor activity"/>
    <property type="evidence" value="ECO:0007669"/>
    <property type="project" value="UniProtKB-KW"/>
</dbReference>
<dbReference type="AlphaFoldDB" id="A0A075R331"/>
<comment type="similarity">
    <text evidence="1">Belongs to the sigma-70 factor family. ECF subfamily.</text>
</comment>
<evidence type="ECO:0000256" key="4">
    <source>
        <dbReference type="ARBA" id="ARBA00023125"/>
    </source>
</evidence>
<dbReference type="Pfam" id="PF08281">
    <property type="entry name" value="Sigma70_r4_2"/>
    <property type="match status" value="1"/>
</dbReference>
<feature type="domain" description="RNA polymerase sigma factor 70 region 4 type 2" evidence="7">
    <location>
        <begin position="124"/>
        <end position="174"/>
    </location>
</feature>
<evidence type="ECO:0000256" key="2">
    <source>
        <dbReference type="ARBA" id="ARBA00023015"/>
    </source>
</evidence>
<dbReference type="PANTHER" id="PTHR43133">
    <property type="entry name" value="RNA POLYMERASE ECF-TYPE SIGMA FACTO"/>
    <property type="match status" value="1"/>
</dbReference>
<keyword evidence="2" id="KW-0805">Transcription regulation</keyword>
<dbReference type="CDD" id="cd06171">
    <property type="entry name" value="Sigma70_r4"/>
    <property type="match status" value="1"/>
</dbReference>
<dbReference type="Gene3D" id="1.10.10.10">
    <property type="entry name" value="Winged helix-like DNA-binding domain superfamily/Winged helix DNA-binding domain"/>
    <property type="match status" value="1"/>
</dbReference>
<proteinExistence type="inferred from homology"/>
<feature type="domain" description="RNA polymerase sigma-70 region 2" evidence="6">
    <location>
        <begin position="21"/>
        <end position="91"/>
    </location>
</feature>
<evidence type="ECO:0000259" key="6">
    <source>
        <dbReference type="Pfam" id="PF04542"/>
    </source>
</evidence>
<dbReference type="Pfam" id="PF04542">
    <property type="entry name" value="Sigma70_r2"/>
    <property type="match status" value="1"/>
</dbReference>
<dbReference type="Proteomes" id="UP000005850">
    <property type="component" value="Chromosome"/>
</dbReference>
<accession>A0A075R331</accession>
<dbReference type="PANTHER" id="PTHR43133:SF8">
    <property type="entry name" value="RNA POLYMERASE SIGMA FACTOR HI_1459-RELATED"/>
    <property type="match status" value="1"/>
</dbReference>
<sequence length="197" mass="23266">MTDSQLIREIKEGNIESYAELIRRYERKILTFVAHMLRQAHLEHIAEDICQETFYKAYKSLHSFRDVEATFSTWLYTIARNTVLSELRKSRNADVYLEDSVQVPSISFERLPEQQLLQTEREDLVRQAINNLPEKQRSALILREYEQLDYNEIAKILDLTVSSVKSLLFRARQSIKLQLESYFIDSQLEEAEGMSKR</sequence>
<dbReference type="Gene3D" id="1.10.1740.10">
    <property type="match status" value="1"/>
</dbReference>
<keyword evidence="3" id="KW-0731">Sigma factor</keyword>
<reference evidence="8 9" key="1">
    <citation type="journal article" date="2011" name="J. Bacteriol.">
        <title>Genome sequence of Brevibacillus laterosporus LMG 15441, a pathogen of invertebrates.</title>
        <authorList>
            <person name="Djukic M."/>
            <person name="Poehlein A."/>
            <person name="Thurmer A."/>
            <person name="Daniel R."/>
        </authorList>
    </citation>
    <scope>NUCLEOTIDE SEQUENCE [LARGE SCALE GENOMIC DNA]</scope>
    <source>
        <strain evidence="8 9">LMG 15441</strain>
    </source>
</reference>
<protein>
    <submittedName>
        <fullName evidence="8">RNA polymerase sigma-E factor</fullName>
    </submittedName>
</protein>
<evidence type="ECO:0000259" key="7">
    <source>
        <dbReference type="Pfam" id="PF08281"/>
    </source>
</evidence>
<dbReference type="KEGG" id="blr:BRLA_c019330"/>
<dbReference type="EMBL" id="CP007806">
    <property type="protein sequence ID" value="AIG26254.1"/>
    <property type="molecule type" value="Genomic_DNA"/>
</dbReference>
<dbReference type="SUPFAM" id="SSF88659">
    <property type="entry name" value="Sigma3 and sigma4 domains of RNA polymerase sigma factors"/>
    <property type="match status" value="1"/>
</dbReference>
<evidence type="ECO:0000313" key="8">
    <source>
        <dbReference type="EMBL" id="AIG26254.1"/>
    </source>
</evidence>
<evidence type="ECO:0000256" key="1">
    <source>
        <dbReference type="ARBA" id="ARBA00010641"/>
    </source>
</evidence>
<dbReference type="eggNOG" id="COG1595">
    <property type="taxonomic scope" value="Bacteria"/>
</dbReference>
<dbReference type="SUPFAM" id="SSF88946">
    <property type="entry name" value="Sigma2 domain of RNA polymerase sigma factors"/>
    <property type="match status" value="1"/>
</dbReference>
<dbReference type="InterPro" id="IPR013325">
    <property type="entry name" value="RNA_pol_sigma_r2"/>
</dbReference>
<name>A0A075R331_BRELA</name>
<gene>
    <name evidence="8" type="primary">sigE_1</name>
    <name evidence="8" type="ORF">BRLA_c019330</name>
</gene>
<dbReference type="NCBIfam" id="TIGR02937">
    <property type="entry name" value="sigma70-ECF"/>
    <property type="match status" value="1"/>
</dbReference>
<dbReference type="InterPro" id="IPR007627">
    <property type="entry name" value="RNA_pol_sigma70_r2"/>
</dbReference>
<dbReference type="GO" id="GO:0003677">
    <property type="term" value="F:DNA binding"/>
    <property type="evidence" value="ECO:0007669"/>
    <property type="project" value="UniProtKB-KW"/>
</dbReference>
<dbReference type="HOGENOM" id="CLU_047691_3_0_9"/>
<dbReference type="RefSeq" id="WP_003338575.1">
    <property type="nucleotide sequence ID" value="NZ_CP007806.1"/>
</dbReference>
<dbReference type="InterPro" id="IPR039425">
    <property type="entry name" value="RNA_pol_sigma-70-like"/>
</dbReference>
<evidence type="ECO:0000256" key="5">
    <source>
        <dbReference type="ARBA" id="ARBA00023163"/>
    </source>
</evidence>
<evidence type="ECO:0000256" key="3">
    <source>
        <dbReference type="ARBA" id="ARBA00023082"/>
    </source>
</evidence>
<dbReference type="GeneID" id="61080655"/>
<keyword evidence="5" id="KW-0804">Transcription</keyword>